<dbReference type="Proteomes" id="UP000183104">
    <property type="component" value="Unassembled WGS sequence"/>
</dbReference>
<name>A0A1G5G2X6_9GAMM</name>
<evidence type="ECO:0000259" key="3">
    <source>
        <dbReference type="Pfam" id="PF13290"/>
    </source>
</evidence>
<organism evidence="4 5">
    <name type="scientific">Thiohalorhabdus denitrificans</name>
    <dbReference type="NCBI Taxonomy" id="381306"/>
    <lineage>
        <taxon>Bacteria</taxon>
        <taxon>Pseudomonadati</taxon>
        <taxon>Pseudomonadota</taxon>
        <taxon>Gammaproteobacteria</taxon>
        <taxon>Thiohalorhabdales</taxon>
        <taxon>Thiohalorhabdaceae</taxon>
        <taxon>Thiohalorhabdus</taxon>
    </lineage>
</organism>
<dbReference type="InterPro" id="IPR059177">
    <property type="entry name" value="GH29D-like_dom"/>
</dbReference>
<gene>
    <name evidence="4" type="ORF">SAMN05661077_2155</name>
</gene>
<evidence type="ECO:0000313" key="5">
    <source>
        <dbReference type="Proteomes" id="UP000183104"/>
    </source>
</evidence>
<dbReference type="Pfam" id="PF13205">
    <property type="entry name" value="Big_5"/>
    <property type="match status" value="2"/>
</dbReference>
<dbReference type="InterPro" id="IPR014755">
    <property type="entry name" value="Cu-Rt/internalin_Ig-like"/>
</dbReference>
<dbReference type="Pfam" id="PF13290">
    <property type="entry name" value="CHB_HEX_C_1"/>
    <property type="match status" value="2"/>
</dbReference>
<dbReference type="PROSITE" id="PS51257">
    <property type="entry name" value="PROKAR_LIPOPROTEIN"/>
    <property type="match status" value="1"/>
</dbReference>
<dbReference type="CDD" id="cd15482">
    <property type="entry name" value="Sialidase_non-viral"/>
    <property type="match status" value="1"/>
</dbReference>
<evidence type="ECO:0000256" key="1">
    <source>
        <dbReference type="ARBA" id="ARBA00022729"/>
    </source>
</evidence>
<sequence length="1035" mass="106933">MIPKKPFYYVAVCILSGLGLIGCSGGGGGSSSGGGSSKEASDCSSPEISSLQVTDMTPADGANNIPVSTEVTATFNGCVDMATVDRESFVVSGGGQLISGSYSQDSSTYSVTFTPADSLAYDTFYSVALTDEVKGVNGEPFAGYGAAFTTRAAPDTIPPETTPSVQGGSYNTTQSVELICDDGSTGTGCAGTFYSTDGSTPTASSTPYSGPIEIGETTTLKYYSVDHAGNSEPVKSTEYEIDTTPPEVTSITPEDGATYVQVTDSIKITFSEAILESTLIGANLSVDNGVVGTISYDSGTNTATLKPNERLACDTTHTVTAGTGITDLAGNPLASPSSFTFTTHPDCDEPVTSADVTGGVYTSGQSVTLTCDDGGGSGCARIVYTTDGSIPSLSPENGTVVTGGSASAIEIGLGNTDLRYYAEDNAGNREAVREEAYSVSDNGFTFVSTSSGISRGIGKTPDSFVNFAPPGTTQAFTFDPSNGRLYRGTERGLFKSNDDGATWKGRTLKGEDGYYLGVEDIYAKGSKVYIATDEGLYGSTNGGASFEKRYPEGTGSTSVSAVQLDGNKVYLATLGDGVAVSADKGYTFTHLTEADGLVSNNVRDILVDGSTLYAATSQGLSISTDGGTTFVTRTTEDGLADNDVKALALGNGRLYAGSSGYYFDEGGLSISDNGGESFTSRTVSTHPGLVSNHIRDIKVNGTDVYIGADDGISVSHDSGDTFTSYDPASWDSSTHVIAVAALGSRILAGAYPSYFETTDGGTTWEQRGLPEGTFRQIVKADNGTLYFQLNNSSGYDSIVSTRNKGETFVVRNMGKILGEISSIRDLDISGNTLYVGTDGVLELADDGTARLMTQDDGLQELFIDGVYADGDQIYAVTGSGFIDESSDGGSTFTDTGEKVYGAQGGIAVDGTNVYISHSDGISVSNDDWATFTTRTEAAGLPESRTESVAVDSSGAVYAATMTSEVAKSVDNGQSFSGLASPSSGQAVSTCGGSRLYVGTIDQGLFISSDGGDSFVQRTSADRLGSDDVSYGCYVP</sequence>
<accession>A0A1G5G2X6</accession>
<dbReference type="InterPro" id="IPR015943">
    <property type="entry name" value="WD40/YVTN_repeat-like_dom_sf"/>
</dbReference>
<proteinExistence type="predicted"/>
<keyword evidence="1" id="KW-0732">Signal</keyword>
<dbReference type="InterPro" id="IPR032812">
    <property type="entry name" value="SbsA_Ig"/>
</dbReference>
<feature type="domain" description="SbsA Ig-like" evidence="2">
    <location>
        <begin position="51"/>
        <end position="150"/>
    </location>
</feature>
<evidence type="ECO:0000259" key="2">
    <source>
        <dbReference type="Pfam" id="PF13205"/>
    </source>
</evidence>
<dbReference type="Gene3D" id="2.130.10.10">
    <property type="entry name" value="YVTN repeat-like/Quinoprotein amine dehydrogenase"/>
    <property type="match status" value="4"/>
</dbReference>
<dbReference type="EMBL" id="FMUN01000006">
    <property type="protein sequence ID" value="SCY45925.1"/>
    <property type="molecule type" value="Genomic_DNA"/>
</dbReference>
<dbReference type="SUPFAM" id="SSF110296">
    <property type="entry name" value="Oligoxyloglucan reducing end-specific cellobiohydrolase"/>
    <property type="match status" value="3"/>
</dbReference>
<feature type="domain" description="GH29D-like beta-sandwich" evidence="3">
    <location>
        <begin position="357"/>
        <end position="432"/>
    </location>
</feature>
<feature type="domain" description="GH29D-like beta-sandwich" evidence="3">
    <location>
        <begin position="166"/>
        <end position="236"/>
    </location>
</feature>
<feature type="domain" description="SbsA Ig-like" evidence="2">
    <location>
        <begin position="242"/>
        <end position="343"/>
    </location>
</feature>
<dbReference type="AlphaFoldDB" id="A0A1G5G2X6"/>
<dbReference type="Gene3D" id="2.60.40.1220">
    <property type="match status" value="2"/>
</dbReference>
<keyword evidence="5" id="KW-1185">Reference proteome</keyword>
<dbReference type="Gene3D" id="3.30.1920.20">
    <property type="match status" value="1"/>
</dbReference>
<evidence type="ECO:0000313" key="4">
    <source>
        <dbReference type="EMBL" id="SCY45925.1"/>
    </source>
</evidence>
<protein>
    <submittedName>
        <fullName evidence="4">Chitobiase/beta-hexosaminidase C-terminal domain-containing protein</fullName>
    </submittedName>
</protein>
<reference evidence="5" key="1">
    <citation type="submission" date="2016-10" db="EMBL/GenBank/DDBJ databases">
        <authorList>
            <person name="Varghese N."/>
        </authorList>
    </citation>
    <scope>NUCLEOTIDE SEQUENCE [LARGE SCALE GENOMIC DNA]</scope>
    <source>
        <strain evidence="5">HL 19</strain>
    </source>
</reference>
<dbReference type="RefSeq" id="WP_317622993.1">
    <property type="nucleotide sequence ID" value="NZ_LJCP01000008.1"/>
</dbReference>